<proteinExistence type="predicted"/>
<dbReference type="GO" id="GO:0003677">
    <property type="term" value="F:DNA binding"/>
    <property type="evidence" value="ECO:0007669"/>
    <property type="project" value="UniProtKB-KW"/>
</dbReference>
<reference evidence="2 3" key="1">
    <citation type="submission" date="2017-08" db="EMBL/GenBank/DDBJ databases">
        <title>Phylogenetic analysis of Mycobacterium avium complex whole genomes.</title>
        <authorList>
            <person name="Caverly L.J."/>
            <person name="Spilker T."/>
            <person name="Lipuma J."/>
        </authorList>
    </citation>
    <scope>NUCLEOTIDE SEQUENCE [LARGE SCALE GENOMIC DNA]</scope>
    <source>
        <strain evidence="2 3">FLAC0165</strain>
    </source>
</reference>
<protein>
    <submittedName>
        <fullName evidence="2">DNA-binding protein</fullName>
    </submittedName>
</protein>
<dbReference type="RefSeq" id="WP_019732026.1">
    <property type="nucleotide sequence ID" value="NZ_JAAILH010000002.1"/>
</dbReference>
<dbReference type="InterPro" id="IPR041657">
    <property type="entry name" value="HTH_17"/>
</dbReference>
<accession>A0A2A2ZPC9</accession>
<dbReference type="GeneID" id="75268240"/>
<evidence type="ECO:0000313" key="2">
    <source>
        <dbReference type="EMBL" id="PBA28352.1"/>
    </source>
</evidence>
<feature type="domain" description="Helix-turn-helix" evidence="1">
    <location>
        <begin position="94"/>
        <end position="139"/>
    </location>
</feature>
<dbReference type="EMBL" id="NSFD01000002">
    <property type="protein sequence ID" value="PBA28352.1"/>
    <property type="molecule type" value="Genomic_DNA"/>
</dbReference>
<gene>
    <name evidence="2" type="ORF">CKJ66_01525</name>
</gene>
<name>A0A2A2ZPC9_MYCAV</name>
<sequence>MGCDDQRELYPAIFAAVRVGLISIEAPLLRLVIHWLGDYARLKQQPGQAGVPEGLPAALTALAEAYAAVSDSRQRQEFCADAAGVVRSGYDLELGTTEAAAELGISAGGVRWHCAHGNLEHRKVGRQLMISTASIKRLKSRLDEQRGA</sequence>
<evidence type="ECO:0000313" key="3">
    <source>
        <dbReference type="Proteomes" id="UP000217768"/>
    </source>
</evidence>
<keyword evidence="2" id="KW-0238">DNA-binding</keyword>
<organism evidence="2 3">
    <name type="scientific">Mycobacterium avium</name>
    <dbReference type="NCBI Taxonomy" id="1764"/>
    <lineage>
        <taxon>Bacteria</taxon>
        <taxon>Bacillati</taxon>
        <taxon>Actinomycetota</taxon>
        <taxon>Actinomycetes</taxon>
        <taxon>Mycobacteriales</taxon>
        <taxon>Mycobacteriaceae</taxon>
        <taxon>Mycobacterium</taxon>
        <taxon>Mycobacterium avium complex (MAC)</taxon>
    </lineage>
</organism>
<evidence type="ECO:0000259" key="1">
    <source>
        <dbReference type="Pfam" id="PF12728"/>
    </source>
</evidence>
<dbReference type="Proteomes" id="UP000217768">
    <property type="component" value="Unassembled WGS sequence"/>
</dbReference>
<dbReference type="AlphaFoldDB" id="A0A2A2ZPC9"/>
<dbReference type="Pfam" id="PF12728">
    <property type="entry name" value="HTH_17"/>
    <property type="match status" value="1"/>
</dbReference>
<comment type="caution">
    <text evidence="2">The sequence shown here is derived from an EMBL/GenBank/DDBJ whole genome shotgun (WGS) entry which is preliminary data.</text>
</comment>